<dbReference type="AlphaFoldDB" id="A0A543HWM5"/>
<feature type="compositionally biased region" description="Low complexity" evidence="1">
    <location>
        <begin position="31"/>
        <end position="67"/>
    </location>
</feature>
<dbReference type="PANTHER" id="PTHR12147">
    <property type="entry name" value="METALLOPEPTIDASE M28 FAMILY MEMBER"/>
    <property type="match status" value="1"/>
</dbReference>
<dbReference type="InterPro" id="IPR007484">
    <property type="entry name" value="Peptidase_M28"/>
</dbReference>
<dbReference type="PANTHER" id="PTHR12147:SF26">
    <property type="entry name" value="PEPTIDASE M28 DOMAIN-CONTAINING PROTEIN"/>
    <property type="match status" value="1"/>
</dbReference>
<evidence type="ECO:0000313" key="3">
    <source>
        <dbReference type="EMBL" id="TQM62692.1"/>
    </source>
</evidence>
<dbReference type="Pfam" id="PF04389">
    <property type="entry name" value="Peptidase_M28"/>
    <property type="match status" value="1"/>
</dbReference>
<sequence>MARSSTHRLAATGVALLVAAGCTVPDGGSGPTASDSAPAPVTSSPSSFASTAGTPSTTSLPQPSTSTARPRADPFDSATALDGIRALAAIGPRDAASPAYARAADWVVGQLRAAGYRVTRQAFELPAGVSWGVRVPAGRPVNVVADPPGFDPARPHLVIGAHLDTVPQSPGAEDNASGITTMIELARMVREEPVALPVRFVAFGAEEARGGNGTRYAFGSRHFVGSLGAAERRAVRGMVALDRVGVRSTTVPVCTGGRGTGSLAAAIRSASRAAGVATNGCTNRASDHVSFEAAGIPAVRIGSVPYAAYHSARDVPSVVDPRQLERVGATVWAWLRSLR</sequence>
<proteinExistence type="predicted"/>
<name>A0A543HWM5_9MICO</name>
<dbReference type="SUPFAM" id="SSF53187">
    <property type="entry name" value="Zn-dependent exopeptidases"/>
    <property type="match status" value="1"/>
</dbReference>
<accession>A0A543HWM5</accession>
<dbReference type="RefSeq" id="WP_185749048.1">
    <property type="nucleotide sequence ID" value="NZ_VFPM01000002.1"/>
</dbReference>
<dbReference type="Gene3D" id="3.40.630.10">
    <property type="entry name" value="Zn peptidases"/>
    <property type="match status" value="1"/>
</dbReference>
<comment type="caution">
    <text evidence="3">The sequence shown here is derived from an EMBL/GenBank/DDBJ whole genome shotgun (WGS) entry which is preliminary data.</text>
</comment>
<evidence type="ECO:0000313" key="4">
    <source>
        <dbReference type="Proteomes" id="UP000316747"/>
    </source>
</evidence>
<dbReference type="EMBL" id="VFPM01000002">
    <property type="protein sequence ID" value="TQM62692.1"/>
    <property type="molecule type" value="Genomic_DNA"/>
</dbReference>
<dbReference type="InterPro" id="IPR045175">
    <property type="entry name" value="M28_fam"/>
</dbReference>
<feature type="domain" description="Peptidase M28" evidence="2">
    <location>
        <begin position="142"/>
        <end position="334"/>
    </location>
</feature>
<gene>
    <name evidence="3" type="ORF">FBY41_2730</name>
</gene>
<feature type="region of interest" description="Disordered" evidence="1">
    <location>
        <begin position="25"/>
        <end position="76"/>
    </location>
</feature>
<evidence type="ECO:0000259" key="2">
    <source>
        <dbReference type="Pfam" id="PF04389"/>
    </source>
</evidence>
<organism evidence="3 4">
    <name type="scientific">Humibacillus xanthopallidus</name>
    <dbReference type="NCBI Taxonomy" id="412689"/>
    <lineage>
        <taxon>Bacteria</taxon>
        <taxon>Bacillati</taxon>
        <taxon>Actinomycetota</taxon>
        <taxon>Actinomycetes</taxon>
        <taxon>Micrococcales</taxon>
        <taxon>Intrasporangiaceae</taxon>
        <taxon>Humibacillus</taxon>
    </lineage>
</organism>
<keyword evidence="4" id="KW-1185">Reference proteome</keyword>
<protein>
    <submittedName>
        <fullName evidence="3">Peptidase M28-like protein</fullName>
    </submittedName>
</protein>
<dbReference type="GO" id="GO:0006508">
    <property type="term" value="P:proteolysis"/>
    <property type="evidence" value="ECO:0007669"/>
    <property type="project" value="InterPro"/>
</dbReference>
<dbReference type="Proteomes" id="UP000316747">
    <property type="component" value="Unassembled WGS sequence"/>
</dbReference>
<dbReference type="GO" id="GO:0008235">
    <property type="term" value="F:metalloexopeptidase activity"/>
    <property type="evidence" value="ECO:0007669"/>
    <property type="project" value="InterPro"/>
</dbReference>
<evidence type="ECO:0000256" key="1">
    <source>
        <dbReference type="SAM" id="MobiDB-lite"/>
    </source>
</evidence>
<reference evidence="3 4" key="1">
    <citation type="submission" date="2019-06" db="EMBL/GenBank/DDBJ databases">
        <title>Genome sequencing of plant associated microbes to promote plant fitness in Sorghum bicolor and Oryza sativa.</title>
        <authorList>
            <person name="Coleman-Derr D."/>
        </authorList>
    </citation>
    <scope>NUCLEOTIDE SEQUENCE [LARGE SCALE GENOMIC DNA]</scope>
    <source>
        <strain evidence="3 4">KV-663</strain>
    </source>
</reference>
<dbReference type="PROSITE" id="PS51257">
    <property type="entry name" value="PROKAR_LIPOPROTEIN"/>
    <property type="match status" value="1"/>
</dbReference>